<dbReference type="Proteomes" id="UP001372526">
    <property type="component" value="Unassembled WGS sequence"/>
</dbReference>
<reference evidence="8 9" key="1">
    <citation type="submission" date="2024-01" db="EMBL/GenBank/DDBJ databases">
        <title>Seven novel Bacillus-like species.</title>
        <authorList>
            <person name="Liu G."/>
        </authorList>
    </citation>
    <scope>NUCLEOTIDE SEQUENCE [LARGE SCALE GENOMIC DNA]</scope>
    <source>
        <strain evidence="8 9">FJAT-51639</strain>
    </source>
</reference>
<dbReference type="CDD" id="cd06171">
    <property type="entry name" value="Sigma70_r4"/>
    <property type="match status" value="1"/>
</dbReference>
<dbReference type="EMBL" id="JBAWSX010000001">
    <property type="protein sequence ID" value="MEI4800034.1"/>
    <property type="molecule type" value="Genomic_DNA"/>
</dbReference>
<dbReference type="Pfam" id="PF04545">
    <property type="entry name" value="Sigma70_r4"/>
    <property type="match status" value="1"/>
</dbReference>
<sequence>MDKTEWQEWLERMVAGDQKAFQHIYEATSKDVYRTVSFLVVDQHDVDDIVNGVYIRMWKSFAKYDPSRPFSFWLHSLIVHEIQDWRRKLWRRFRILEKSKEFWQDQFHRTDEEVLHMETRSELLELVKTLSYKHREVIIMRYFHEYSLEEIALLVGIPVGTVKSRLHTAHRQLRKEMEKSPIGEGDKVNGF</sequence>
<dbReference type="NCBIfam" id="NF009195">
    <property type="entry name" value="PRK12543.1"/>
    <property type="match status" value="1"/>
</dbReference>
<evidence type="ECO:0000256" key="2">
    <source>
        <dbReference type="ARBA" id="ARBA00023015"/>
    </source>
</evidence>
<evidence type="ECO:0000256" key="5">
    <source>
        <dbReference type="ARBA" id="ARBA00023163"/>
    </source>
</evidence>
<dbReference type="Gene3D" id="1.10.1740.10">
    <property type="match status" value="1"/>
</dbReference>
<dbReference type="NCBIfam" id="TIGR02937">
    <property type="entry name" value="sigma70-ECF"/>
    <property type="match status" value="1"/>
</dbReference>
<accession>A0ABU8FBH6</accession>
<dbReference type="Gene3D" id="1.10.10.10">
    <property type="entry name" value="Winged helix-like DNA-binding domain superfamily/Winged helix DNA-binding domain"/>
    <property type="match status" value="1"/>
</dbReference>
<feature type="domain" description="RNA polymerase sigma-70 region 4" evidence="7">
    <location>
        <begin position="128"/>
        <end position="175"/>
    </location>
</feature>
<dbReference type="SUPFAM" id="SSF88659">
    <property type="entry name" value="Sigma3 and sigma4 domains of RNA polymerase sigma factors"/>
    <property type="match status" value="1"/>
</dbReference>
<keyword evidence="3" id="KW-0731">Sigma factor</keyword>
<dbReference type="Pfam" id="PF04542">
    <property type="entry name" value="Sigma70_r2"/>
    <property type="match status" value="1"/>
</dbReference>
<dbReference type="InterPro" id="IPR039425">
    <property type="entry name" value="RNA_pol_sigma-70-like"/>
</dbReference>
<evidence type="ECO:0000313" key="9">
    <source>
        <dbReference type="Proteomes" id="UP001372526"/>
    </source>
</evidence>
<evidence type="ECO:0000256" key="4">
    <source>
        <dbReference type="ARBA" id="ARBA00023125"/>
    </source>
</evidence>
<keyword evidence="4" id="KW-0238">DNA-binding</keyword>
<organism evidence="8 9">
    <name type="scientific">Bacillus bruguierae</name>
    <dbReference type="NCBI Taxonomy" id="3127667"/>
    <lineage>
        <taxon>Bacteria</taxon>
        <taxon>Bacillati</taxon>
        <taxon>Bacillota</taxon>
        <taxon>Bacilli</taxon>
        <taxon>Bacillales</taxon>
        <taxon>Bacillaceae</taxon>
        <taxon>Bacillus</taxon>
    </lineage>
</organism>
<keyword evidence="5" id="KW-0804">Transcription</keyword>
<evidence type="ECO:0000259" key="7">
    <source>
        <dbReference type="Pfam" id="PF04545"/>
    </source>
</evidence>
<proteinExistence type="inferred from homology"/>
<dbReference type="PANTHER" id="PTHR43133">
    <property type="entry name" value="RNA POLYMERASE ECF-TYPE SIGMA FACTO"/>
    <property type="match status" value="1"/>
</dbReference>
<dbReference type="PANTHER" id="PTHR43133:SF60">
    <property type="entry name" value="RNA POLYMERASE SIGMA FACTOR SIGV"/>
    <property type="match status" value="1"/>
</dbReference>
<dbReference type="InterPro" id="IPR036388">
    <property type="entry name" value="WH-like_DNA-bd_sf"/>
</dbReference>
<comment type="caution">
    <text evidence="8">The sequence shown here is derived from an EMBL/GenBank/DDBJ whole genome shotgun (WGS) entry which is preliminary data.</text>
</comment>
<dbReference type="SUPFAM" id="SSF88946">
    <property type="entry name" value="Sigma2 domain of RNA polymerase sigma factors"/>
    <property type="match status" value="1"/>
</dbReference>
<evidence type="ECO:0000259" key="6">
    <source>
        <dbReference type="Pfam" id="PF04542"/>
    </source>
</evidence>
<feature type="domain" description="RNA polymerase sigma-70 region 2" evidence="6">
    <location>
        <begin position="24"/>
        <end position="92"/>
    </location>
</feature>
<evidence type="ECO:0000313" key="8">
    <source>
        <dbReference type="EMBL" id="MEI4800034.1"/>
    </source>
</evidence>
<gene>
    <name evidence="8" type="ORF">WAZ07_01610</name>
</gene>
<dbReference type="RefSeq" id="WP_336471055.1">
    <property type="nucleotide sequence ID" value="NZ_JBAWSX010000001.1"/>
</dbReference>
<dbReference type="InterPro" id="IPR007627">
    <property type="entry name" value="RNA_pol_sigma70_r2"/>
</dbReference>
<dbReference type="InterPro" id="IPR007630">
    <property type="entry name" value="RNA_pol_sigma70_r4"/>
</dbReference>
<protein>
    <submittedName>
        <fullName evidence="8">Sigma-70 family RNA polymerase sigma factor</fullName>
    </submittedName>
</protein>
<evidence type="ECO:0000256" key="1">
    <source>
        <dbReference type="ARBA" id="ARBA00010641"/>
    </source>
</evidence>
<comment type="similarity">
    <text evidence="1">Belongs to the sigma-70 factor family. ECF subfamily.</text>
</comment>
<keyword evidence="9" id="KW-1185">Reference proteome</keyword>
<evidence type="ECO:0000256" key="3">
    <source>
        <dbReference type="ARBA" id="ARBA00023082"/>
    </source>
</evidence>
<dbReference type="InterPro" id="IPR013325">
    <property type="entry name" value="RNA_pol_sigma_r2"/>
</dbReference>
<keyword evidence="2" id="KW-0805">Transcription regulation</keyword>
<name>A0ABU8FBH6_9BACI</name>
<dbReference type="InterPro" id="IPR014284">
    <property type="entry name" value="RNA_pol_sigma-70_dom"/>
</dbReference>
<dbReference type="InterPro" id="IPR013324">
    <property type="entry name" value="RNA_pol_sigma_r3/r4-like"/>
</dbReference>